<reference evidence="2" key="1">
    <citation type="submission" date="2019-08" db="EMBL/GenBank/DDBJ databases">
        <title>Reference gene set and small RNA set construction with multiple tissues from Davidia involucrata Baill.</title>
        <authorList>
            <person name="Yang H."/>
            <person name="Zhou C."/>
            <person name="Li G."/>
            <person name="Wang J."/>
            <person name="Gao P."/>
            <person name="Wang M."/>
            <person name="Wang R."/>
            <person name="Zhao Y."/>
        </authorList>
    </citation>
    <scope>NUCLEOTIDE SEQUENCE</scope>
    <source>
        <tissue evidence="2">Mixed with DoveR01_LX</tissue>
    </source>
</reference>
<dbReference type="PANTHER" id="PTHR15907">
    <property type="entry name" value="DUF614 FAMILY PROTEIN-RELATED"/>
    <property type="match status" value="1"/>
</dbReference>
<feature type="compositionally biased region" description="Polar residues" evidence="1">
    <location>
        <begin position="56"/>
        <end position="66"/>
    </location>
</feature>
<evidence type="ECO:0000256" key="1">
    <source>
        <dbReference type="SAM" id="MobiDB-lite"/>
    </source>
</evidence>
<sequence>MGHPQADPSTPVYYNDDQSQFQPDQSEPQPQEYHYEPPTEGTDVPPPVYETYYNDVENQQHSSNPLENDPQSQQQFQQPPPNSQQPQNPQPQANAAAYTGQPAVRYPPQTMGTQSVPPYPPPQQNPQMAVPPRTPPRTYPPPPQAMANPQAQAFPPQSQTNPQAYYPPHQANNPQAYYPPPQAKPQAFPYQTANSQPPQPVKFPPPAAQMGYSHSGVPQQSQAAMGIPLPNPYPTPGTEGWHTGLFDCMDDPTNALATAFFPCLTFGQIAEIIDTGHTSWGTSGTAVWCDSFLHWNAVPNVMHVSDKASESVWACGVSGTRLGHSLLLRVVCTLSRI</sequence>
<name>A0A5B7BDE5_DAVIN</name>
<gene>
    <name evidence="2" type="ORF">Din_035627</name>
</gene>
<feature type="compositionally biased region" description="Polar residues" evidence="1">
    <location>
        <begin position="16"/>
        <end position="26"/>
    </location>
</feature>
<dbReference type="InterPro" id="IPR006461">
    <property type="entry name" value="PLAC_motif_containing"/>
</dbReference>
<feature type="compositionally biased region" description="Low complexity" evidence="1">
    <location>
        <begin position="145"/>
        <end position="157"/>
    </location>
</feature>
<feature type="compositionally biased region" description="Pro residues" evidence="1">
    <location>
        <begin position="132"/>
        <end position="144"/>
    </location>
</feature>
<accession>A0A5B7BDE5</accession>
<proteinExistence type="predicted"/>
<dbReference type="NCBIfam" id="TIGR01571">
    <property type="entry name" value="A_thal_Cys_rich"/>
    <property type="match status" value="1"/>
</dbReference>
<feature type="region of interest" description="Disordered" evidence="1">
    <location>
        <begin position="1"/>
        <end position="198"/>
    </location>
</feature>
<dbReference type="Pfam" id="PF04749">
    <property type="entry name" value="PLAC8"/>
    <property type="match status" value="1"/>
</dbReference>
<dbReference type="EMBL" id="GHES01035627">
    <property type="protein sequence ID" value="MPA66186.1"/>
    <property type="molecule type" value="Transcribed_RNA"/>
</dbReference>
<evidence type="ECO:0000313" key="2">
    <source>
        <dbReference type="EMBL" id="MPA66186.1"/>
    </source>
</evidence>
<protein>
    <submittedName>
        <fullName evidence="2">Uncharacterized protein</fullName>
    </submittedName>
</protein>
<dbReference type="AlphaFoldDB" id="A0A5B7BDE5"/>
<organism evidence="2">
    <name type="scientific">Davidia involucrata</name>
    <name type="common">Dove tree</name>
    <dbReference type="NCBI Taxonomy" id="16924"/>
    <lineage>
        <taxon>Eukaryota</taxon>
        <taxon>Viridiplantae</taxon>
        <taxon>Streptophyta</taxon>
        <taxon>Embryophyta</taxon>
        <taxon>Tracheophyta</taxon>
        <taxon>Spermatophyta</taxon>
        <taxon>Magnoliopsida</taxon>
        <taxon>eudicotyledons</taxon>
        <taxon>Gunneridae</taxon>
        <taxon>Pentapetalae</taxon>
        <taxon>asterids</taxon>
        <taxon>Cornales</taxon>
        <taxon>Nyssaceae</taxon>
        <taxon>Davidia</taxon>
    </lineage>
</organism>
<feature type="compositionally biased region" description="Low complexity" evidence="1">
    <location>
        <begin position="27"/>
        <end position="40"/>
    </location>
</feature>